<feature type="compositionally biased region" description="Basic residues" evidence="1">
    <location>
        <begin position="98"/>
        <end position="119"/>
    </location>
</feature>
<comment type="caution">
    <text evidence="2">The sequence shown here is derived from an EMBL/GenBank/DDBJ whole genome shotgun (WGS) entry which is preliminary data.</text>
</comment>
<feature type="region of interest" description="Disordered" evidence="1">
    <location>
        <begin position="1"/>
        <end position="30"/>
    </location>
</feature>
<name>A0AAD5WGQ4_PARTN</name>
<dbReference type="Proteomes" id="UP001196413">
    <property type="component" value="Unassembled WGS sequence"/>
</dbReference>
<keyword evidence="3" id="KW-1185">Reference proteome</keyword>
<feature type="compositionally biased region" description="Basic and acidic residues" evidence="1">
    <location>
        <begin position="85"/>
        <end position="95"/>
    </location>
</feature>
<dbReference type="AlphaFoldDB" id="A0AAD5WGQ4"/>
<dbReference type="EMBL" id="JAHQIW010006514">
    <property type="protein sequence ID" value="KAJ1369351.1"/>
    <property type="molecule type" value="Genomic_DNA"/>
</dbReference>
<feature type="region of interest" description="Disordered" evidence="1">
    <location>
        <begin position="43"/>
        <end position="160"/>
    </location>
</feature>
<organism evidence="2 3">
    <name type="scientific">Parelaphostrongylus tenuis</name>
    <name type="common">Meningeal worm</name>
    <dbReference type="NCBI Taxonomy" id="148309"/>
    <lineage>
        <taxon>Eukaryota</taxon>
        <taxon>Metazoa</taxon>
        <taxon>Ecdysozoa</taxon>
        <taxon>Nematoda</taxon>
        <taxon>Chromadorea</taxon>
        <taxon>Rhabditida</taxon>
        <taxon>Rhabditina</taxon>
        <taxon>Rhabditomorpha</taxon>
        <taxon>Strongyloidea</taxon>
        <taxon>Metastrongylidae</taxon>
        <taxon>Parelaphostrongylus</taxon>
    </lineage>
</organism>
<gene>
    <name evidence="2" type="ORF">KIN20_030788</name>
</gene>
<evidence type="ECO:0000256" key="1">
    <source>
        <dbReference type="SAM" id="MobiDB-lite"/>
    </source>
</evidence>
<protein>
    <submittedName>
        <fullName evidence="2">Uncharacterized protein</fullName>
    </submittedName>
</protein>
<evidence type="ECO:0000313" key="3">
    <source>
        <dbReference type="Proteomes" id="UP001196413"/>
    </source>
</evidence>
<reference evidence="2" key="1">
    <citation type="submission" date="2021-06" db="EMBL/GenBank/DDBJ databases">
        <title>Parelaphostrongylus tenuis whole genome reference sequence.</title>
        <authorList>
            <person name="Garwood T.J."/>
            <person name="Larsen P.A."/>
            <person name="Fountain-Jones N.M."/>
            <person name="Garbe J.R."/>
            <person name="Macchietto M.G."/>
            <person name="Kania S.A."/>
            <person name="Gerhold R.W."/>
            <person name="Richards J.E."/>
            <person name="Wolf T.M."/>
        </authorList>
    </citation>
    <scope>NUCLEOTIDE SEQUENCE</scope>
    <source>
        <strain evidence="2">MNPRO001-30</strain>
        <tissue evidence="2">Meninges</tissue>
    </source>
</reference>
<evidence type="ECO:0000313" key="2">
    <source>
        <dbReference type="EMBL" id="KAJ1369351.1"/>
    </source>
</evidence>
<feature type="compositionally biased region" description="Basic and acidic residues" evidence="1">
    <location>
        <begin position="129"/>
        <end position="147"/>
    </location>
</feature>
<sequence length="160" mass="18255">MNFPFTHTRKQNRSRRVIAEGDTKGTRNVYGNHDMRVHKAKYRGIKTIPSIERHKAGNQDPVSRDQHDGHKRRDTQQARSKTGCTRREASPDTSKRGLGGRHATRAGRRVHHVTSRKPTTHQITGAKHGTPDNHPEKRTIKTDHTAEVNKSTKKRTSNHK</sequence>
<proteinExistence type="predicted"/>
<accession>A0AAD5WGQ4</accession>
<feature type="compositionally biased region" description="Basic residues" evidence="1">
    <location>
        <begin position="7"/>
        <end position="16"/>
    </location>
</feature>
<feature type="compositionally biased region" description="Basic and acidic residues" evidence="1">
    <location>
        <begin position="51"/>
        <end position="68"/>
    </location>
</feature>
<feature type="compositionally biased region" description="Basic residues" evidence="1">
    <location>
        <begin position="151"/>
        <end position="160"/>
    </location>
</feature>